<dbReference type="PROSITE" id="PS50297">
    <property type="entry name" value="ANK_REP_REGION"/>
    <property type="match status" value="4"/>
</dbReference>
<feature type="repeat" description="ANK" evidence="3">
    <location>
        <begin position="16"/>
        <end position="48"/>
    </location>
</feature>
<dbReference type="RefSeq" id="XP_062678118.1">
    <property type="nucleotide sequence ID" value="XM_062828926.1"/>
</dbReference>
<dbReference type="PRINTS" id="PR01415">
    <property type="entry name" value="ANKYRIN"/>
</dbReference>
<comment type="caution">
    <text evidence="4">The sequence shown here is derived from an EMBL/GenBank/DDBJ whole genome shotgun (WGS) entry which is preliminary data.</text>
</comment>
<proteinExistence type="predicted"/>
<keyword evidence="2 3" id="KW-0040">ANK repeat</keyword>
<feature type="repeat" description="ANK" evidence="3">
    <location>
        <begin position="149"/>
        <end position="185"/>
    </location>
</feature>
<dbReference type="GeneID" id="87866080"/>
<organism evidence="4 5">
    <name type="scientific">Neurospora tetraspora</name>
    <dbReference type="NCBI Taxonomy" id="94610"/>
    <lineage>
        <taxon>Eukaryota</taxon>
        <taxon>Fungi</taxon>
        <taxon>Dikarya</taxon>
        <taxon>Ascomycota</taxon>
        <taxon>Pezizomycotina</taxon>
        <taxon>Sordariomycetes</taxon>
        <taxon>Sordariomycetidae</taxon>
        <taxon>Sordariales</taxon>
        <taxon>Sordariaceae</taxon>
        <taxon>Neurospora</taxon>
    </lineage>
</organism>
<name>A0AAE0J8U0_9PEZI</name>
<dbReference type="Gene3D" id="1.25.40.20">
    <property type="entry name" value="Ankyrin repeat-containing domain"/>
    <property type="match status" value="3"/>
</dbReference>
<reference evidence="4" key="1">
    <citation type="journal article" date="2023" name="Mol. Phylogenet. Evol.">
        <title>Genome-scale phylogeny and comparative genomics of the fungal order Sordariales.</title>
        <authorList>
            <person name="Hensen N."/>
            <person name="Bonometti L."/>
            <person name="Westerberg I."/>
            <person name="Brannstrom I.O."/>
            <person name="Guillou S."/>
            <person name="Cros-Aarteil S."/>
            <person name="Calhoun S."/>
            <person name="Haridas S."/>
            <person name="Kuo A."/>
            <person name="Mondo S."/>
            <person name="Pangilinan J."/>
            <person name="Riley R."/>
            <person name="LaButti K."/>
            <person name="Andreopoulos B."/>
            <person name="Lipzen A."/>
            <person name="Chen C."/>
            <person name="Yan M."/>
            <person name="Daum C."/>
            <person name="Ng V."/>
            <person name="Clum A."/>
            <person name="Steindorff A."/>
            <person name="Ohm R.A."/>
            <person name="Martin F."/>
            <person name="Silar P."/>
            <person name="Natvig D.O."/>
            <person name="Lalanne C."/>
            <person name="Gautier V."/>
            <person name="Ament-Velasquez S.L."/>
            <person name="Kruys A."/>
            <person name="Hutchinson M.I."/>
            <person name="Powell A.J."/>
            <person name="Barry K."/>
            <person name="Miller A.N."/>
            <person name="Grigoriev I.V."/>
            <person name="Debuchy R."/>
            <person name="Gladieux P."/>
            <person name="Hiltunen Thoren M."/>
            <person name="Johannesson H."/>
        </authorList>
    </citation>
    <scope>NUCLEOTIDE SEQUENCE</scope>
    <source>
        <strain evidence="4">CBS 560.94</strain>
    </source>
</reference>
<dbReference type="PROSITE" id="PS50088">
    <property type="entry name" value="ANK_REPEAT"/>
    <property type="match status" value="5"/>
</dbReference>
<sequence length="319" mass="34842">MGNSWAKYLNTVESGGGRNPLLLAASGGHTSTVELLITRGSSILSVDSEGNTALHLASQIGDYDTLAVMEKLRGDDFNTARLGRAPPLHVAVERGITDVVELLLQHGASANMERLPLQTPVHVAMQHGKPEVLYLLLRHGGDPNAVDWEGRASLHIAIHRQDTKYFEMTMKLLLQRGADVDAQDSNGFTPLMMYICCHLAHPLLQYRSPPTHLETLISKTRSPRTVNIFGRTALHYAASCDVPPTAVEGLLAAGAHPLTRDKLGHTPLYYSLLRDGTDVEHDSEEKTTGWLACFSTLLNAIPLKERPRQLSEALLAAVK</sequence>
<keyword evidence="1" id="KW-0677">Repeat</keyword>
<dbReference type="EMBL" id="JAUEPP010000007">
    <property type="protein sequence ID" value="KAK3338758.1"/>
    <property type="molecule type" value="Genomic_DNA"/>
</dbReference>
<evidence type="ECO:0000256" key="1">
    <source>
        <dbReference type="ARBA" id="ARBA00022737"/>
    </source>
</evidence>
<keyword evidence="5" id="KW-1185">Reference proteome</keyword>
<dbReference type="InterPro" id="IPR002110">
    <property type="entry name" value="Ankyrin_rpt"/>
</dbReference>
<accession>A0AAE0J8U0</accession>
<gene>
    <name evidence="4" type="ORF">B0H65DRAFT_530381</name>
</gene>
<feature type="repeat" description="ANK" evidence="3">
    <location>
        <begin position="116"/>
        <end position="148"/>
    </location>
</feature>
<evidence type="ECO:0000313" key="5">
    <source>
        <dbReference type="Proteomes" id="UP001278500"/>
    </source>
</evidence>
<reference evidence="4" key="2">
    <citation type="submission" date="2023-06" db="EMBL/GenBank/DDBJ databases">
        <authorList>
            <consortium name="Lawrence Berkeley National Laboratory"/>
            <person name="Haridas S."/>
            <person name="Hensen N."/>
            <person name="Bonometti L."/>
            <person name="Westerberg I."/>
            <person name="Brannstrom I.O."/>
            <person name="Guillou S."/>
            <person name="Cros-Aarteil S."/>
            <person name="Calhoun S."/>
            <person name="Kuo A."/>
            <person name="Mondo S."/>
            <person name="Pangilinan J."/>
            <person name="Riley R."/>
            <person name="Labutti K."/>
            <person name="Andreopoulos B."/>
            <person name="Lipzen A."/>
            <person name="Chen C."/>
            <person name="Yanf M."/>
            <person name="Daum C."/>
            <person name="Ng V."/>
            <person name="Clum A."/>
            <person name="Steindorff A."/>
            <person name="Ohm R."/>
            <person name="Martin F."/>
            <person name="Silar P."/>
            <person name="Natvig D."/>
            <person name="Lalanne C."/>
            <person name="Gautier V."/>
            <person name="Ament-Velasquez S.L."/>
            <person name="Kruys A."/>
            <person name="Hutchinson M.I."/>
            <person name="Powell A.J."/>
            <person name="Barry K."/>
            <person name="Miller A.N."/>
            <person name="Grigoriev I.V."/>
            <person name="Debuchy R."/>
            <person name="Gladieux P."/>
            <person name="Thoren M.H."/>
            <person name="Johannesson H."/>
        </authorList>
    </citation>
    <scope>NUCLEOTIDE SEQUENCE</scope>
    <source>
        <strain evidence="4">CBS 560.94</strain>
    </source>
</reference>
<dbReference type="SUPFAM" id="SSF48403">
    <property type="entry name" value="Ankyrin repeat"/>
    <property type="match status" value="1"/>
</dbReference>
<dbReference type="AlphaFoldDB" id="A0AAE0J8U0"/>
<feature type="repeat" description="ANK" evidence="3">
    <location>
        <begin position="83"/>
        <end position="115"/>
    </location>
</feature>
<dbReference type="PANTHER" id="PTHR24171">
    <property type="entry name" value="ANKYRIN REPEAT DOMAIN-CONTAINING PROTEIN 39-RELATED"/>
    <property type="match status" value="1"/>
</dbReference>
<protein>
    <submittedName>
        <fullName evidence="4">Ankyrin repeat-containing domain protein</fullName>
    </submittedName>
</protein>
<dbReference type="PANTHER" id="PTHR24171:SF10">
    <property type="entry name" value="ANKYRIN REPEAT DOMAIN-CONTAINING PROTEIN 29-LIKE"/>
    <property type="match status" value="1"/>
</dbReference>
<dbReference type="SMART" id="SM00248">
    <property type="entry name" value="ANK"/>
    <property type="match status" value="7"/>
</dbReference>
<dbReference type="Proteomes" id="UP001278500">
    <property type="component" value="Unassembled WGS sequence"/>
</dbReference>
<dbReference type="Pfam" id="PF12796">
    <property type="entry name" value="Ank_2"/>
    <property type="match status" value="2"/>
</dbReference>
<dbReference type="Pfam" id="PF00023">
    <property type="entry name" value="Ank"/>
    <property type="match status" value="1"/>
</dbReference>
<evidence type="ECO:0000256" key="2">
    <source>
        <dbReference type="ARBA" id="ARBA00023043"/>
    </source>
</evidence>
<feature type="repeat" description="ANK" evidence="3">
    <location>
        <begin position="229"/>
        <end position="262"/>
    </location>
</feature>
<feature type="non-terminal residue" evidence="4">
    <location>
        <position position="1"/>
    </location>
</feature>
<evidence type="ECO:0000313" key="4">
    <source>
        <dbReference type="EMBL" id="KAK3338758.1"/>
    </source>
</evidence>
<dbReference type="InterPro" id="IPR036770">
    <property type="entry name" value="Ankyrin_rpt-contain_sf"/>
</dbReference>
<evidence type="ECO:0000256" key="3">
    <source>
        <dbReference type="PROSITE-ProRule" id="PRU00023"/>
    </source>
</evidence>